<feature type="compositionally biased region" description="Polar residues" evidence="4">
    <location>
        <begin position="1475"/>
        <end position="1490"/>
    </location>
</feature>
<reference evidence="7" key="1">
    <citation type="journal article" date="2019" name="Gigascience">
        <title>De novo genome assembly of the endangered Acer yangbiense, a plant species with extremely small populations endemic to Yunnan Province, China.</title>
        <authorList>
            <person name="Yang J."/>
            <person name="Wariss H.M."/>
            <person name="Tao L."/>
            <person name="Zhang R."/>
            <person name="Yun Q."/>
            <person name="Hollingsworth P."/>
            <person name="Dao Z."/>
            <person name="Luo G."/>
            <person name="Guo H."/>
            <person name="Ma Y."/>
            <person name="Sun W."/>
        </authorList>
    </citation>
    <scope>NUCLEOTIDE SEQUENCE [LARGE SCALE GENOMIC DNA]</scope>
    <source>
        <strain evidence="7">cv. Malutang</strain>
    </source>
</reference>
<feature type="region of interest" description="Disordered" evidence="4">
    <location>
        <begin position="434"/>
        <end position="623"/>
    </location>
</feature>
<dbReference type="Proteomes" id="UP000323000">
    <property type="component" value="Chromosome 4"/>
</dbReference>
<sequence>MHALRLRLMISVGNRDANKGLGLGLGLVGGGREMEETELEEGEACSYNNDNDDYDGSIDPDISLSYIIQVVLVVSFLKLTVCNVKCIHVSLNVFSILLSHLNRYILFLKDEKLQDVLGHFQKDFEGGVSAENLGSKFGGYGSFLPTYQRSPVWSHPRTPPKVQNNNVPRSPNNMQSEGGRRNSTVSSTAPQPLRPGPASGVTSLPASKASSNYDSVKEEVSMPFSRTEEYTSRHVTVNKKNLSDQKTLKVRIKVGSDNLSTQKNAAIYSGLGLYVSPSSSPDDSPSESEGMDREPLDAPLEYPMNILRVMTCFPVPGGLLLSPLPDFMFHLTEKEKLLKDGRSMPFPRGGLERTRISVNGSDAGKGDGKVTGERKSKSVEKNDFSSEFKSVNNRDAHNGFGVIPKKESDDDTLACEELVAETLKLPLLSNSYSHVDDLTKGKGRASDPSREASKSTMRDTVFSAAKEEPLEPMYAQETGWDDNQKVGSSGKIWEDKKASSMDDVSVYPRKDSYKREKNSDSVKADSDVIARKALKTELADPPKQKHKHRVTPHELDGMKLAPRKEHRSSGGKKKSKGSQSHGGETAEVPKDSLKVGSTSVPKSKKNTHADNYSSKRETEEKLQKDIVKAEDKYREFFGDIVESEKEENRMSLLEMHSEDKPKDYEVVEKNTSALNNASKERSSSKKIEKFLTPEACPKAAPPPGDVPTSQATQATTAPVVIKENWVCCDKCQKWRLLPLVTNPDSLPEKWLCSMITWLPGMNRCSVAEEETTKAFMALYHVPVLESQNNLHFNPPGVISRGNLADVRYPDQNNENYGSRFLPHGGKKKHGLKEVSSATNKDGSAQLSNSMKKNIQASVKSGSLNDVSQSPVVSEQDFRQLSKSSDLPEEKHKYKHKEKHKVLDHNSDGGETKSSKMKSKRESDQESFRASKKLKAEGLNFADEDWTPDRGGAPGKGGPSLSNGLLTTSVGKDRIRYSDHYSKDSKSDTKDRSQVSAKKLKDKVKVSSDDAAAASKRKMKDGHDIESLPGTGNHLQGSRNFMEEFSENDYRKEKKARVSKSEGKESSVSKGNSKGDKKGGHAKNKQQGQDLGSTLSQRSLDGMDSKRDSGPVQPSVAATSSSSKVSGSHKNKASFHEAKGSPVESVSSSPMRISNSDKGTSARRNLSGKNESHDTEFLAVGSPRRCSYGEDDGGSDRSGTARKEKTTMAQHGSLESSVLDIQDKNLMGGKAKVRIVPSPDITNQPFSNGIADYLGQDSQHPRKQTTLDECHDEERQNDNCYHVNGARPRKSGKGSSSRSKDKNRSLKSDSVFELQGNVPSRDSRNKFQEKSVVKSDDNEKRYDDKKDSAGKLSSESCKRESQSTLGGHDGPEAKVDVISSQDTTSIPKQNLQDCNGERSSKTSISDRTDQVELFSGRGKSQSLPPSGGVQNETLVRFPRVASGSHKGNASDVLAADGSQVDDATKVPKHSRKPDHQNGSQHISSRHPSQNGHKIRDLDAPSPARKDSSSQAATNAVKEAKDLKHLADRLKNSGSNHESTGFYFEAALKFLHGASLLESSSSETAKHGEMIQSLQMYSSTAKLCEFCAHEFEKSKNMAGAALAYKLTEVAYMRVIYSSHNSASRDRHELQTALQMVPPGESPSSSASDVDNVNQPTTVDKAALPKGVSSPQVAGNHVIAARNRPNFIRLLNFVSMVMFSLVTFNSTFATVMASGVAQDVNFAMEASRKSQNAFAAANVSLGETQHREGISSIKRALDFNFQDVEGLLRLVRLAMEAISR</sequence>
<feature type="compositionally biased region" description="Basic and acidic residues" evidence="4">
    <location>
        <begin position="434"/>
        <end position="457"/>
    </location>
</feature>
<accession>A0A5C7I2D5</accession>
<feature type="compositionally biased region" description="Basic and acidic residues" evidence="4">
    <location>
        <begin position="613"/>
        <end position="623"/>
    </location>
</feature>
<keyword evidence="7" id="KW-1185">Reference proteome</keyword>
<feature type="compositionally biased region" description="Polar residues" evidence="4">
    <location>
        <begin position="1417"/>
        <end position="1432"/>
    </location>
</feature>
<dbReference type="EMBL" id="VAHF01000004">
    <property type="protein sequence ID" value="TXG63497.1"/>
    <property type="molecule type" value="Genomic_DNA"/>
</dbReference>
<feature type="compositionally biased region" description="Low complexity" evidence="4">
    <location>
        <begin position="1114"/>
        <end position="1125"/>
    </location>
</feature>
<dbReference type="Gene3D" id="3.30.40.100">
    <property type="match status" value="1"/>
</dbReference>
<organism evidence="6 7">
    <name type="scientific">Acer yangbiense</name>
    <dbReference type="NCBI Taxonomy" id="1000413"/>
    <lineage>
        <taxon>Eukaryota</taxon>
        <taxon>Viridiplantae</taxon>
        <taxon>Streptophyta</taxon>
        <taxon>Embryophyta</taxon>
        <taxon>Tracheophyta</taxon>
        <taxon>Spermatophyta</taxon>
        <taxon>Magnoliopsida</taxon>
        <taxon>eudicotyledons</taxon>
        <taxon>Gunneridae</taxon>
        <taxon>Pentapetalae</taxon>
        <taxon>rosids</taxon>
        <taxon>malvids</taxon>
        <taxon>Sapindales</taxon>
        <taxon>Sapindaceae</taxon>
        <taxon>Hippocastanoideae</taxon>
        <taxon>Acereae</taxon>
        <taxon>Acer</taxon>
    </lineage>
</organism>
<feature type="compositionally biased region" description="Basic and acidic residues" evidence="4">
    <location>
        <begin position="508"/>
        <end position="543"/>
    </location>
</feature>
<name>A0A5C7I2D5_9ROSI</name>
<feature type="compositionally biased region" description="Basic and acidic residues" evidence="4">
    <location>
        <begin position="1264"/>
        <end position="1276"/>
    </location>
</feature>
<feature type="compositionally biased region" description="Polar residues" evidence="4">
    <location>
        <begin position="1377"/>
        <end position="1392"/>
    </location>
</feature>
<dbReference type="PANTHER" id="PTHR46524">
    <property type="entry name" value="CW-TYPE ZINC FINGER"/>
    <property type="match status" value="1"/>
</dbReference>
<dbReference type="InterPro" id="IPR056406">
    <property type="entry name" value="THD_CWZF3/5/7"/>
</dbReference>
<gene>
    <name evidence="6" type="ORF">EZV62_010491</name>
</gene>
<feature type="compositionally biased region" description="Polar residues" evidence="4">
    <location>
        <begin position="959"/>
        <end position="969"/>
    </location>
</feature>
<feature type="compositionally biased region" description="Basic and acidic residues" evidence="4">
    <location>
        <begin position="1058"/>
        <end position="1078"/>
    </location>
</feature>
<evidence type="ECO:0000256" key="4">
    <source>
        <dbReference type="SAM" id="MobiDB-lite"/>
    </source>
</evidence>
<feature type="region of interest" description="Disordered" evidence="4">
    <location>
        <begin position="809"/>
        <end position="1214"/>
    </location>
</feature>
<feature type="compositionally biased region" description="Basic and acidic residues" evidence="4">
    <location>
        <begin position="364"/>
        <end position="384"/>
    </location>
</feature>
<proteinExistence type="predicted"/>
<feature type="compositionally biased region" description="Basic and acidic residues" evidence="4">
    <location>
        <begin position="1394"/>
        <end position="1409"/>
    </location>
</feature>
<evidence type="ECO:0000259" key="5">
    <source>
        <dbReference type="PROSITE" id="PS51050"/>
    </source>
</evidence>
<feature type="compositionally biased region" description="Polar residues" evidence="4">
    <location>
        <begin position="835"/>
        <end position="874"/>
    </location>
</feature>
<evidence type="ECO:0000256" key="2">
    <source>
        <dbReference type="ARBA" id="ARBA00022771"/>
    </source>
</evidence>
<feature type="compositionally biased region" description="Basic and acidic residues" evidence="4">
    <location>
        <begin position="970"/>
        <end position="992"/>
    </location>
</feature>
<keyword evidence="2" id="KW-0863">Zinc-finger</keyword>
<feature type="region of interest" description="Disordered" evidence="4">
    <location>
        <begin position="1236"/>
        <end position="1514"/>
    </location>
</feature>
<feature type="compositionally biased region" description="Polar residues" evidence="4">
    <location>
        <begin position="1143"/>
        <end position="1168"/>
    </location>
</feature>
<feature type="compositionally biased region" description="Basic and acidic residues" evidence="4">
    <location>
        <begin position="1297"/>
        <end position="1306"/>
    </location>
</feature>
<evidence type="ECO:0000313" key="6">
    <source>
        <dbReference type="EMBL" id="TXG63497.1"/>
    </source>
</evidence>
<dbReference type="GO" id="GO:0008270">
    <property type="term" value="F:zinc ion binding"/>
    <property type="evidence" value="ECO:0007669"/>
    <property type="project" value="UniProtKB-KW"/>
</dbReference>
<feature type="domain" description="CW-type" evidence="5">
    <location>
        <begin position="719"/>
        <end position="772"/>
    </location>
</feature>
<feature type="compositionally biased region" description="Basic and acidic residues" evidence="4">
    <location>
        <begin position="900"/>
        <end position="928"/>
    </location>
</feature>
<feature type="region of interest" description="Disordered" evidence="4">
    <location>
        <begin position="276"/>
        <end position="297"/>
    </location>
</feature>
<feature type="compositionally biased region" description="Basic residues" evidence="4">
    <location>
        <begin position="564"/>
        <end position="576"/>
    </location>
</feature>
<feature type="compositionally biased region" description="Basic and acidic residues" evidence="4">
    <location>
        <begin position="875"/>
        <end position="891"/>
    </location>
</feature>
<dbReference type="InterPro" id="IPR055300">
    <property type="entry name" value="CWZF3/5/7"/>
</dbReference>
<dbReference type="PANTHER" id="PTHR46524:SF7">
    <property type="entry name" value="CW-TYPE ZINC FINGER"/>
    <property type="match status" value="1"/>
</dbReference>
<feature type="region of interest" description="Disordered" evidence="4">
    <location>
        <begin position="340"/>
        <end position="384"/>
    </location>
</feature>
<feature type="compositionally biased region" description="Polar residues" evidence="4">
    <location>
        <begin position="1084"/>
        <end position="1098"/>
    </location>
</feature>
<feature type="compositionally biased region" description="Basic and acidic residues" evidence="4">
    <location>
        <begin position="1492"/>
        <end position="1506"/>
    </location>
</feature>
<comment type="caution">
    <text evidence="6">The sequence shown here is derived from an EMBL/GenBank/DDBJ whole genome shotgun (WGS) entry which is preliminary data.</text>
</comment>
<evidence type="ECO:0000256" key="3">
    <source>
        <dbReference type="ARBA" id="ARBA00022833"/>
    </source>
</evidence>
<protein>
    <recommendedName>
        <fullName evidence="5">CW-type domain-containing protein</fullName>
    </recommendedName>
</protein>
<dbReference type="InterPro" id="IPR011124">
    <property type="entry name" value="Znf_CW"/>
</dbReference>
<keyword evidence="1" id="KW-0479">Metal-binding</keyword>
<dbReference type="PROSITE" id="PS51050">
    <property type="entry name" value="ZF_CW"/>
    <property type="match status" value="1"/>
</dbReference>
<feature type="compositionally biased region" description="Basic and acidic residues" evidence="4">
    <location>
        <begin position="1320"/>
        <end position="1348"/>
    </location>
</feature>
<feature type="compositionally biased region" description="Polar residues" evidence="4">
    <location>
        <begin position="200"/>
        <end position="214"/>
    </location>
</feature>
<dbReference type="OrthoDB" id="757982at2759"/>
<feature type="region of interest" description="Disordered" evidence="4">
    <location>
        <begin position="151"/>
        <end position="214"/>
    </location>
</feature>
<dbReference type="Pfam" id="PF07496">
    <property type="entry name" value="zf-CW"/>
    <property type="match status" value="1"/>
</dbReference>
<keyword evidence="3" id="KW-0862">Zinc</keyword>
<evidence type="ECO:0000313" key="7">
    <source>
        <dbReference type="Proteomes" id="UP000323000"/>
    </source>
</evidence>
<feature type="compositionally biased region" description="Polar residues" evidence="4">
    <location>
        <begin position="161"/>
        <end position="190"/>
    </location>
</feature>
<dbReference type="Pfam" id="PF24756">
    <property type="entry name" value="THD_CWZF3-5-7"/>
    <property type="match status" value="1"/>
</dbReference>
<evidence type="ECO:0000256" key="1">
    <source>
        <dbReference type="ARBA" id="ARBA00022723"/>
    </source>
</evidence>